<dbReference type="PANTHER" id="PTHR34276:SF1">
    <property type="entry name" value="MINI-RIBONUCLEASE 3"/>
    <property type="match status" value="1"/>
</dbReference>
<dbReference type="GO" id="GO:0004525">
    <property type="term" value="F:ribonuclease III activity"/>
    <property type="evidence" value="ECO:0007669"/>
    <property type="project" value="InterPro"/>
</dbReference>
<gene>
    <name evidence="6" type="ORF">OLEA9_A004909</name>
</gene>
<keyword evidence="7" id="KW-1185">Reference proteome</keyword>
<feature type="domain" description="RNase III" evidence="5">
    <location>
        <begin position="104"/>
        <end position="204"/>
    </location>
</feature>
<reference evidence="6 7" key="1">
    <citation type="submission" date="2019-12" db="EMBL/GenBank/DDBJ databases">
        <authorList>
            <person name="Alioto T."/>
            <person name="Alioto T."/>
            <person name="Gomez Garrido J."/>
        </authorList>
    </citation>
    <scope>NUCLEOTIDE SEQUENCE [LARGE SCALE GENOMIC DNA]</scope>
</reference>
<feature type="compositionally biased region" description="Low complexity" evidence="4">
    <location>
        <begin position="40"/>
        <end position="50"/>
    </location>
</feature>
<evidence type="ECO:0000313" key="6">
    <source>
        <dbReference type="EMBL" id="CAA2985418.1"/>
    </source>
</evidence>
<dbReference type="InterPro" id="IPR036389">
    <property type="entry name" value="RNase_III_sf"/>
</dbReference>
<dbReference type="Gramene" id="OE9A004909T3">
    <property type="protein sequence ID" value="OE9A004909C3"/>
    <property type="gene ID" value="OE9A004909"/>
</dbReference>
<evidence type="ECO:0000256" key="1">
    <source>
        <dbReference type="ARBA" id="ARBA00022722"/>
    </source>
</evidence>
<dbReference type="SUPFAM" id="SSF69065">
    <property type="entry name" value="RNase III domain-like"/>
    <property type="match status" value="1"/>
</dbReference>
<accession>A0A8S0RYU7</accession>
<dbReference type="InterPro" id="IPR000999">
    <property type="entry name" value="RNase_III_dom"/>
</dbReference>
<dbReference type="GO" id="GO:0006396">
    <property type="term" value="P:RNA processing"/>
    <property type="evidence" value="ECO:0007669"/>
    <property type="project" value="InterPro"/>
</dbReference>
<feature type="region of interest" description="Disordered" evidence="4">
    <location>
        <begin position="22"/>
        <end position="52"/>
    </location>
</feature>
<protein>
    <submittedName>
        <fullName evidence="6">Ribonuclease III</fullName>
    </submittedName>
</protein>
<evidence type="ECO:0000256" key="3">
    <source>
        <dbReference type="ARBA" id="ARBA00022801"/>
    </source>
</evidence>
<dbReference type="InterPro" id="IPR008226">
    <property type="entry name" value="Mini3_fam"/>
</dbReference>
<keyword evidence="3" id="KW-0378">Hydrolase</keyword>
<dbReference type="Proteomes" id="UP000594638">
    <property type="component" value="Unassembled WGS sequence"/>
</dbReference>
<keyword evidence="2" id="KW-0255">Endonuclease</keyword>
<dbReference type="EMBL" id="CACTIH010003807">
    <property type="protein sequence ID" value="CAA2985418.1"/>
    <property type="molecule type" value="Genomic_DNA"/>
</dbReference>
<dbReference type="Pfam" id="PF00636">
    <property type="entry name" value="Ribonuclease_3"/>
    <property type="match status" value="1"/>
</dbReference>
<evidence type="ECO:0000256" key="4">
    <source>
        <dbReference type="SAM" id="MobiDB-lite"/>
    </source>
</evidence>
<dbReference type="AlphaFoldDB" id="A0A8S0RYU7"/>
<evidence type="ECO:0000256" key="2">
    <source>
        <dbReference type="ARBA" id="ARBA00022759"/>
    </source>
</evidence>
<name>A0A8S0RYU7_OLEEU</name>
<proteinExistence type="inferred from homology"/>
<organism evidence="6 7">
    <name type="scientific">Olea europaea subsp. europaea</name>
    <dbReference type="NCBI Taxonomy" id="158383"/>
    <lineage>
        <taxon>Eukaryota</taxon>
        <taxon>Viridiplantae</taxon>
        <taxon>Streptophyta</taxon>
        <taxon>Embryophyta</taxon>
        <taxon>Tracheophyta</taxon>
        <taxon>Spermatophyta</taxon>
        <taxon>Magnoliopsida</taxon>
        <taxon>eudicotyledons</taxon>
        <taxon>Gunneridae</taxon>
        <taxon>Pentapetalae</taxon>
        <taxon>asterids</taxon>
        <taxon>lamiids</taxon>
        <taxon>Lamiales</taxon>
        <taxon>Oleaceae</taxon>
        <taxon>Oleeae</taxon>
        <taxon>Olea</taxon>
    </lineage>
</organism>
<dbReference type="HAMAP" id="MF_01468">
    <property type="entry name" value="RNase_Mini_III"/>
    <property type="match status" value="1"/>
</dbReference>
<comment type="caution">
    <text evidence="6">The sequence shown here is derived from an EMBL/GenBank/DDBJ whole genome shotgun (WGS) entry which is preliminary data.</text>
</comment>
<evidence type="ECO:0000259" key="5">
    <source>
        <dbReference type="Pfam" id="PF00636"/>
    </source>
</evidence>
<sequence length="256" mass="29323">MAATLPLLSYAPLVRASSVDTQQRLSYNPHRTYPKKPEESLSSTTSTASYTDRHRTNISISDLVKRDRPINRQVELGDTYMGYERWLPSPPKVEKPRSTFNATSLAYIGDCIYELYARRHFLLPPLNIEEYNDRVMAVVRCETQDAMLQKLINDNYLSQEERDVLRWGRNIGSAKTRTKKRAGVAVYNRASSLETLVGYLYLTNVQRLEEIMVKLGFSADASTQFMEKKSNSGEDFYTSLRHTSGKILFCHLNSLC</sequence>
<evidence type="ECO:0000313" key="7">
    <source>
        <dbReference type="Proteomes" id="UP000594638"/>
    </source>
</evidence>
<keyword evidence="1" id="KW-0540">Nuclease</keyword>
<dbReference type="Gene3D" id="1.10.1520.10">
    <property type="entry name" value="Ribonuclease III domain"/>
    <property type="match status" value="1"/>
</dbReference>
<dbReference type="OrthoDB" id="495795at2759"/>
<dbReference type="PANTHER" id="PTHR34276">
    <property type="entry name" value="MINI-RIBONUCLEASE 3"/>
    <property type="match status" value="1"/>
</dbReference>